<sequence>MVERHIHKVEQRAAKDAQKNSRSTKKWWQFGMGEKPTEKTALTDSCGPKRSEGSSWWPSLSKTGHDPKSPKMIQQKKEVHDSSSDEETV</sequence>
<feature type="compositionally biased region" description="Polar residues" evidence="1">
    <location>
        <begin position="53"/>
        <end position="62"/>
    </location>
</feature>
<keyword evidence="3" id="KW-1185">Reference proteome</keyword>
<dbReference type="EMBL" id="KN846981">
    <property type="protein sequence ID" value="KIW97738.1"/>
    <property type="molecule type" value="Genomic_DNA"/>
</dbReference>
<feature type="region of interest" description="Disordered" evidence="1">
    <location>
        <begin position="1"/>
        <end position="89"/>
    </location>
</feature>
<protein>
    <submittedName>
        <fullName evidence="2">Uncharacterized protein</fullName>
    </submittedName>
</protein>
<proteinExistence type="predicted"/>
<dbReference type="Proteomes" id="UP000053789">
    <property type="component" value="Unassembled WGS sequence"/>
</dbReference>
<dbReference type="AlphaFoldDB" id="A0A0D2HWJ1"/>
<gene>
    <name evidence="2" type="ORF">Z519_01322</name>
</gene>
<organism evidence="2 3">
    <name type="scientific">Cladophialophora bantiana (strain ATCC 10958 / CBS 173.52 / CDC B-1940 / NIH 8579)</name>
    <name type="common">Xylohypha bantiana</name>
    <dbReference type="NCBI Taxonomy" id="1442370"/>
    <lineage>
        <taxon>Eukaryota</taxon>
        <taxon>Fungi</taxon>
        <taxon>Dikarya</taxon>
        <taxon>Ascomycota</taxon>
        <taxon>Pezizomycotina</taxon>
        <taxon>Eurotiomycetes</taxon>
        <taxon>Chaetothyriomycetidae</taxon>
        <taxon>Chaetothyriales</taxon>
        <taxon>Herpotrichiellaceae</taxon>
        <taxon>Cladophialophora</taxon>
    </lineage>
</organism>
<evidence type="ECO:0000313" key="2">
    <source>
        <dbReference type="EMBL" id="KIW97738.1"/>
    </source>
</evidence>
<dbReference type="OrthoDB" id="10419030at2759"/>
<accession>A0A0D2HWJ1</accession>
<dbReference type="RefSeq" id="XP_016624407.1">
    <property type="nucleotide sequence ID" value="XM_016759079.1"/>
</dbReference>
<dbReference type="HOGENOM" id="CLU_2454534_0_0_1"/>
<feature type="compositionally biased region" description="Basic and acidic residues" evidence="1">
    <location>
        <begin position="1"/>
        <end position="19"/>
    </location>
</feature>
<evidence type="ECO:0000256" key="1">
    <source>
        <dbReference type="SAM" id="MobiDB-lite"/>
    </source>
</evidence>
<dbReference type="GeneID" id="27694250"/>
<feature type="compositionally biased region" description="Basic and acidic residues" evidence="1">
    <location>
        <begin position="63"/>
        <end position="83"/>
    </location>
</feature>
<dbReference type="VEuPathDB" id="FungiDB:Z519_01322"/>
<reference evidence="2" key="1">
    <citation type="submission" date="2015-01" db="EMBL/GenBank/DDBJ databases">
        <title>The Genome Sequence of Cladophialophora bantiana CBS 173.52.</title>
        <authorList>
            <consortium name="The Broad Institute Genomics Platform"/>
            <person name="Cuomo C."/>
            <person name="de Hoog S."/>
            <person name="Gorbushina A."/>
            <person name="Stielow B."/>
            <person name="Teixiera M."/>
            <person name="Abouelleil A."/>
            <person name="Chapman S.B."/>
            <person name="Priest M."/>
            <person name="Young S.K."/>
            <person name="Wortman J."/>
            <person name="Nusbaum C."/>
            <person name="Birren B."/>
        </authorList>
    </citation>
    <scope>NUCLEOTIDE SEQUENCE [LARGE SCALE GENOMIC DNA]</scope>
    <source>
        <strain evidence="2">CBS 173.52</strain>
    </source>
</reference>
<name>A0A0D2HWJ1_CLAB1</name>
<evidence type="ECO:0000313" key="3">
    <source>
        <dbReference type="Proteomes" id="UP000053789"/>
    </source>
</evidence>